<sequence length="1718" mass="189932">MKKNNKNKYSFIIIFLVFCFSPLFSRAQTDILGEDTMLKQYLFPVSSYQEVGTADIKRPVECLGFKAYDEADYFDCKDLPLYDSTEDIKSWVDGNSLMTSVISKFSYEFNILQQGNFIFKIKAANNGDNFSKLTNQQIDYILQTPVDGESYQITADGTLSVLEYKDDNVITAGEKYDMFRSLIFSVYVDGEDVANKKGYVILKNNDSSQALESSVLIGNLTPGRHVVYLHFLSDYYYNFSGQDMPNYINNFAGIDLNQDQTLDVNPVISSVGVNSVGPVDDIIGIRIYTNKKNKDPRTWYTENVKNPSSQIEQITIDGYRAVRDDRTIYVHAANLTSEKFCSGGDNDKKPCALEEECSDGGGTCKSVKNFFTNIYVIAYNQNAAPTTVNIFNQMLANWVFNKNVLEGKTLAEAEKIKDKLRRDTIRKSDFTNMQTLLENYKASYNKYPELEAGTFVKGHSISTWPSWQATLGNQLGSALPVDPLNIMNTEIKGTYDCTDPIEKNNCLNVCARDASSVPLTGCPKDKQCLENQYCSICPPGYDAKTCWDSVNNKFAYPQHFKCSDPALNGIYNLGGSNCGYDGAYVYQYYNGNISMRFEYTEEDACAANYCYFDNDNGNPNDDCYQPGACLYDVNDDGQPENPNYKDLYCYIGSWRKSCGDGFLASACGEECEPSIAIAEGEHSWCDINYGDQYWYNEKNIKATCGLPETATACAWEGIDPLNKPAPFTPNVADVDCGGFCGDKVIEAQYGEKCDEGLVPAPLKTPEKNGSGGVSQASQYLCSGINTGEADMKNGVACDKYAGWEGVLDDCTNLTTDSGWVQKFNENNILALGGFKASYNFTISRSGNFNFKLTASNDQDNLNELTNQQIDYIINLKTSNSAVSDTIYDITADGGLDIAEYGPVASIDAKKYELLRSLIFSVYLDGEADVNKIGYLILPATNTDQKQEKIISLGYLSADDHTIYLHFIGDHFYIPLAGLTSLPDFSNVEGANGDFTLDINPVIYALSIFSPELGVGNCQTFGGWCGDGMVQMEFGEQCDLKNYLTPGPEQTVNLIKNPGFEGIFAPWEVNQGTTVSLDKGNYIEGISSLKLTSSGTVNLRQSSVVFGQKGYDISLRLKTNSGEVSNIAFQTGNQSASEEWSGDSADFTEVPAKAVLGWKYYEIKNYKPAENNYKIRFIFTTSALSEFNIDDLQLQPLDNAVRPQYQCGNEPISGKICQFRGGFCGDGTIQTSFGETCDDRVGLSCSQSSDCGAKGRCNAAKVCESDKCNNLCKSTFCGDGIPQTPNSMGVNEICDWAADPLCANDCQHIKMGGDCTDIRPCASSLSCTIRNFGDTATKCLGARASYGCRANSDCILGYYCNISTTRCEPEISTYLRYHPENIKSLTLPAPSNAAYDINLTTCPDIRYYLSVDEEKRYLYDQCSGNLWAGTDNLSRNNWTYQEALADACGGVDRLPTITELYSLVKQTNSDFLYADKDLLNLCPVACTYDLNSPNYCASCPDDNYLYWSSSCVQKDAGGACQKALVVNFKYGSIEEYPTVDNPATANYNEQAKFKVRCLKDVQCGNGNIEEGETCEFYIGADSRLIEQEISGQCASYGYDGGFLHCDPVTCNYKFDNCYFNSIANQSCAKTCLDKKALGCKSVGLNIDQGSDIYDIPGQNLTIANDGLLMDVDFFGNCLTPARNIDCNYNFVNRQKNCRDTLSNQLQSFVSEYAYCNCAE</sequence>
<evidence type="ECO:0000313" key="2">
    <source>
        <dbReference type="EMBL" id="OGY42150.1"/>
    </source>
</evidence>
<feature type="chain" id="PRO_5009581401" evidence="1">
    <location>
        <begin position="28"/>
        <end position="1718"/>
    </location>
</feature>
<evidence type="ECO:0000313" key="3">
    <source>
        <dbReference type="Proteomes" id="UP000176260"/>
    </source>
</evidence>
<dbReference type="Gene3D" id="2.60.120.260">
    <property type="entry name" value="Galactose-binding domain-like"/>
    <property type="match status" value="1"/>
</dbReference>
<proteinExistence type="predicted"/>
<accession>A0A1G1XRC3</accession>
<gene>
    <name evidence="2" type="ORF">A2Y67_02090</name>
</gene>
<protein>
    <submittedName>
        <fullName evidence="2">Uncharacterized protein</fullName>
    </submittedName>
</protein>
<feature type="signal peptide" evidence="1">
    <location>
        <begin position="1"/>
        <end position="27"/>
    </location>
</feature>
<organism evidence="2 3">
    <name type="scientific">Candidatus Buchananbacteria bacterium RBG_13_39_9</name>
    <dbReference type="NCBI Taxonomy" id="1797531"/>
    <lineage>
        <taxon>Bacteria</taxon>
        <taxon>Candidatus Buchananiibacteriota</taxon>
    </lineage>
</organism>
<name>A0A1G1XRC3_9BACT</name>
<comment type="caution">
    <text evidence="2">The sequence shown here is derived from an EMBL/GenBank/DDBJ whole genome shotgun (WGS) entry which is preliminary data.</text>
</comment>
<keyword evidence="1" id="KW-0732">Signal</keyword>
<reference evidence="2 3" key="1">
    <citation type="journal article" date="2016" name="Nat. Commun.">
        <title>Thousands of microbial genomes shed light on interconnected biogeochemical processes in an aquifer system.</title>
        <authorList>
            <person name="Anantharaman K."/>
            <person name="Brown C.T."/>
            <person name="Hug L.A."/>
            <person name="Sharon I."/>
            <person name="Castelle C.J."/>
            <person name="Probst A.J."/>
            <person name="Thomas B.C."/>
            <person name="Singh A."/>
            <person name="Wilkins M.J."/>
            <person name="Karaoz U."/>
            <person name="Brodie E.L."/>
            <person name="Williams K.H."/>
            <person name="Hubbard S.S."/>
            <person name="Banfield J.F."/>
        </authorList>
    </citation>
    <scope>NUCLEOTIDE SEQUENCE [LARGE SCALE GENOMIC DNA]</scope>
</reference>
<evidence type="ECO:0000256" key="1">
    <source>
        <dbReference type="SAM" id="SignalP"/>
    </source>
</evidence>
<dbReference type="EMBL" id="MHIA01000017">
    <property type="protein sequence ID" value="OGY42150.1"/>
    <property type="molecule type" value="Genomic_DNA"/>
</dbReference>
<dbReference type="Proteomes" id="UP000176260">
    <property type="component" value="Unassembled WGS sequence"/>
</dbReference>